<reference evidence="3 4" key="1">
    <citation type="submission" date="2016-03" db="EMBL/GenBank/DDBJ databases">
        <title>Comparative genomics of the ectomycorrhizal sister species Rhizopogon vinicolor and Rhizopogon vesiculosus (Basidiomycota: Boletales) reveals a divergence of the mating type B locus.</title>
        <authorList>
            <person name="Mujic A.B."/>
            <person name="Kuo A."/>
            <person name="Tritt A."/>
            <person name="Lipzen A."/>
            <person name="Chen C."/>
            <person name="Johnson J."/>
            <person name="Sharma A."/>
            <person name="Barry K."/>
            <person name="Grigoriev I.V."/>
            <person name="Spatafora J.W."/>
        </authorList>
    </citation>
    <scope>NUCLEOTIDE SEQUENCE [LARGE SCALE GENOMIC DNA]</scope>
    <source>
        <strain evidence="3 4">AM-OR11-056</strain>
    </source>
</reference>
<dbReference type="AlphaFoldDB" id="A0A1J8PEV5"/>
<feature type="transmembrane region" description="Helical" evidence="2">
    <location>
        <begin position="86"/>
        <end position="109"/>
    </location>
</feature>
<proteinExistence type="inferred from homology"/>
<dbReference type="PANTHER" id="PTHR11206">
    <property type="entry name" value="MULTIDRUG RESISTANCE PROTEIN"/>
    <property type="match status" value="1"/>
</dbReference>
<comment type="caution">
    <text evidence="3">The sequence shown here is derived from an EMBL/GenBank/DDBJ whole genome shotgun (WGS) entry which is preliminary data.</text>
</comment>
<keyword evidence="2" id="KW-0812">Transmembrane</keyword>
<dbReference type="GO" id="GO:0016020">
    <property type="term" value="C:membrane"/>
    <property type="evidence" value="ECO:0007669"/>
    <property type="project" value="InterPro"/>
</dbReference>
<dbReference type="Pfam" id="PF01554">
    <property type="entry name" value="MatE"/>
    <property type="match status" value="2"/>
</dbReference>
<dbReference type="EMBL" id="LVVM01006627">
    <property type="protein sequence ID" value="OJA07549.1"/>
    <property type="molecule type" value="Genomic_DNA"/>
</dbReference>
<keyword evidence="4" id="KW-1185">Reference proteome</keyword>
<accession>A0A1J8PEV5</accession>
<dbReference type="InterPro" id="IPR002528">
    <property type="entry name" value="MATE_fam"/>
</dbReference>
<feature type="transmembrane region" description="Helical" evidence="2">
    <location>
        <begin position="61"/>
        <end position="80"/>
    </location>
</feature>
<evidence type="ECO:0000313" key="4">
    <source>
        <dbReference type="Proteomes" id="UP000183567"/>
    </source>
</evidence>
<dbReference type="OrthoDB" id="2126698at2759"/>
<dbReference type="GO" id="GO:0042910">
    <property type="term" value="F:xenobiotic transmembrane transporter activity"/>
    <property type="evidence" value="ECO:0007669"/>
    <property type="project" value="InterPro"/>
</dbReference>
<evidence type="ECO:0000256" key="1">
    <source>
        <dbReference type="ARBA" id="ARBA00010199"/>
    </source>
</evidence>
<keyword evidence="2" id="KW-1133">Transmembrane helix</keyword>
<feature type="transmembrane region" description="Helical" evidence="2">
    <location>
        <begin position="32"/>
        <end position="49"/>
    </location>
</feature>
<sequence>MLIPVGVLWTYMEPVLLAIKEPPRLCKDVQDILRILLFGAPGYIAFESLKKYLQCQGIMKAATWVLIVISPINFALNIFLVHYTSLGMLGCPVALSITYWCAFFLLIAVTSMSSMHKQNATWGGFQPRAVFNFESCLEFLKLAIPGILMVGTEWAAFEIVALAAGRLGELSLAAQSVIMTTDQIISTLPFGFGVVASNRIGNLIGAQSAIGARNAAHAIALISVVVGFAVMIVMLAARNVREQ</sequence>
<organism evidence="3 4">
    <name type="scientific">Rhizopogon vesiculosus</name>
    <dbReference type="NCBI Taxonomy" id="180088"/>
    <lineage>
        <taxon>Eukaryota</taxon>
        <taxon>Fungi</taxon>
        <taxon>Dikarya</taxon>
        <taxon>Basidiomycota</taxon>
        <taxon>Agaricomycotina</taxon>
        <taxon>Agaricomycetes</taxon>
        <taxon>Agaricomycetidae</taxon>
        <taxon>Boletales</taxon>
        <taxon>Suillineae</taxon>
        <taxon>Rhizopogonaceae</taxon>
        <taxon>Rhizopogon</taxon>
    </lineage>
</organism>
<evidence type="ECO:0008006" key="5">
    <source>
        <dbReference type="Google" id="ProtNLM"/>
    </source>
</evidence>
<evidence type="ECO:0000313" key="3">
    <source>
        <dbReference type="EMBL" id="OJA07549.1"/>
    </source>
</evidence>
<keyword evidence="2" id="KW-0472">Membrane</keyword>
<comment type="similarity">
    <text evidence="1">Belongs to the multi antimicrobial extrusion (MATE) (TC 2.A.66.1) family.</text>
</comment>
<gene>
    <name evidence="3" type="ORF">AZE42_07420</name>
</gene>
<dbReference type="Proteomes" id="UP000183567">
    <property type="component" value="Unassembled WGS sequence"/>
</dbReference>
<name>A0A1J8PEV5_9AGAM</name>
<dbReference type="GO" id="GO:0015297">
    <property type="term" value="F:antiporter activity"/>
    <property type="evidence" value="ECO:0007669"/>
    <property type="project" value="InterPro"/>
</dbReference>
<feature type="transmembrane region" description="Helical" evidence="2">
    <location>
        <begin position="218"/>
        <end position="237"/>
    </location>
</feature>
<protein>
    <recommendedName>
        <fullName evidence="5">MATE efflux family protein</fullName>
    </recommendedName>
</protein>
<evidence type="ECO:0000256" key="2">
    <source>
        <dbReference type="SAM" id="Phobius"/>
    </source>
</evidence>